<protein>
    <submittedName>
        <fullName evidence="1">Uncharacterized protein</fullName>
    </submittedName>
</protein>
<sequence length="57" mass="6237">MKGKLFEAVKWGAGTWPAGTVVTIVDISESQSDKVEVQRFQGGPTAWISLDDMEPIE</sequence>
<gene>
    <name evidence="1" type="ORF">SAMN04488502_11545</name>
</gene>
<name>A0A1G9ZS20_9FIRM</name>
<dbReference type="EMBL" id="FNHB01000015">
    <property type="protein sequence ID" value="SDN23915.1"/>
    <property type="molecule type" value="Genomic_DNA"/>
</dbReference>
<keyword evidence="2" id="KW-1185">Reference proteome</keyword>
<dbReference type="AlphaFoldDB" id="A0A1G9ZS20"/>
<proteinExistence type="predicted"/>
<evidence type="ECO:0000313" key="2">
    <source>
        <dbReference type="Proteomes" id="UP000214880"/>
    </source>
</evidence>
<reference evidence="1 2" key="1">
    <citation type="submission" date="2016-10" db="EMBL/GenBank/DDBJ databases">
        <authorList>
            <person name="de Groot N.N."/>
        </authorList>
    </citation>
    <scope>NUCLEOTIDE SEQUENCE [LARGE SCALE GENOMIC DNA]</scope>
    <source>
        <strain evidence="1 2">DSM 1736</strain>
    </source>
</reference>
<organism evidence="1 2">
    <name type="scientific">Dendrosporobacter quercicolus</name>
    <dbReference type="NCBI Taxonomy" id="146817"/>
    <lineage>
        <taxon>Bacteria</taxon>
        <taxon>Bacillati</taxon>
        <taxon>Bacillota</taxon>
        <taxon>Negativicutes</taxon>
        <taxon>Selenomonadales</taxon>
        <taxon>Sporomusaceae</taxon>
        <taxon>Dendrosporobacter</taxon>
    </lineage>
</organism>
<dbReference type="Proteomes" id="UP000214880">
    <property type="component" value="Unassembled WGS sequence"/>
</dbReference>
<evidence type="ECO:0000313" key="1">
    <source>
        <dbReference type="EMBL" id="SDN23915.1"/>
    </source>
</evidence>
<dbReference type="STRING" id="146817.SAMN04488502_11545"/>
<dbReference type="RefSeq" id="WP_173813006.1">
    <property type="nucleotide sequence ID" value="NZ_FNHB01000015.1"/>
</dbReference>
<accession>A0A1G9ZS20</accession>